<proteinExistence type="predicted"/>
<organism evidence="1">
    <name type="scientific">marine metagenome</name>
    <dbReference type="NCBI Taxonomy" id="408172"/>
    <lineage>
        <taxon>unclassified sequences</taxon>
        <taxon>metagenomes</taxon>
        <taxon>ecological metagenomes</taxon>
    </lineage>
</organism>
<accession>A0A382UQL7</accession>
<dbReference type="EMBL" id="UINC01146040">
    <property type="protein sequence ID" value="SVD36536.1"/>
    <property type="molecule type" value="Genomic_DNA"/>
</dbReference>
<evidence type="ECO:0000313" key="1">
    <source>
        <dbReference type="EMBL" id="SVD36536.1"/>
    </source>
</evidence>
<reference evidence="1" key="1">
    <citation type="submission" date="2018-05" db="EMBL/GenBank/DDBJ databases">
        <authorList>
            <person name="Lanie J.A."/>
            <person name="Ng W.-L."/>
            <person name="Kazmierczak K.M."/>
            <person name="Andrzejewski T.M."/>
            <person name="Davidsen T.M."/>
            <person name="Wayne K.J."/>
            <person name="Tettelin H."/>
            <person name="Glass J.I."/>
            <person name="Rusch D."/>
            <person name="Podicherti R."/>
            <person name="Tsui H.-C.T."/>
            <person name="Winkler M.E."/>
        </authorList>
    </citation>
    <scope>NUCLEOTIDE SEQUENCE</scope>
</reference>
<name>A0A382UQL7_9ZZZZ</name>
<feature type="non-terminal residue" evidence="1">
    <location>
        <position position="286"/>
    </location>
</feature>
<protein>
    <submittedName>
        <fullName evidence="1">Uncharacterized protein</fullName>
    </submittedName>
</protein>
<sequence>MNDSDLKHQHDSIIQKLRDVDEQDFQTKTGLVRELIDVSRPLLKKKLISGLNSNDLATYINGKLIEFGIKFPRNDKFYNLFVDSEKRNYGSNVNSTNGRIQHEHIFIGDQHHKKCECGDMIIYGTHYTMAEPPKENIGTVTVNLNPDKPKQDKSKKRPYANTVIDYLQRLAYLNEDYASLLHDQVKKYYKYEPVAKAIDEYFKGENMDKMMIEVKSLEAKLIHADKSSDARQKVGEFEKIKAYVLQLTTHTVAHVAKLLSITPKHMTNSVIRSLPKYEKILKWFKS</sequence>
<dbReference type="AlphaFoldDB" id="A0A382UQL7"/>
<gene>
    <name evidence="1" type="ORF">METZ01_LOCUS389390</name>
</gene>